<protein>
    <submittedName>
        <fullName evidence="2">Uncharacterized protein</fullName>
    </submittedName>
</protein>
<feature type="compositionally biased region" description="Polar residues" evidence="1">
    <location>
        <begin position="47"/>
        <end position="71"/>
    </location>
</feature>
<evidence type="ECO:0000313" key="2">
    <source>
        <dbReference type="EMBL" id="QQP58512.1"/>
    </source>
</evidence>
<feature type="region of interest" description="Disordered" evidence="1">
    <location>
        <begin position="35"/>
        <end position="71"/>
    </location>
</feature>
<evidence type="ECO:0000256" key="1">
    <source>
        <dbReference type="SAM" id="MobiDB-lite"/>
    </source>
</evidence>
<sequence length="71" mass="7783">MENIWNVALDERIYRNALATTTTQYLLQCRQLSPARGTKPPLGFLSPSLTSKASTKAPSRKLTSSQPCTTA</sequence>
<dbReference type="Proteomes" id="UP000595437">
    <property type="component" value="Chromosome 2"/>
</dbReference>
<name>A0A7T8KM87_CALRO</name>
<dbReference type="AlphaFoldDB" id="A0A7T8KM87"/>
<dbReference type="EMBL" id="CP045891">
    <property type="protein sequence ID" value="QQP58512.1"/>
    <property type="molecule type" value="Genomic_DNA"/>
</dbReference>
<accession>A0A7T8KM87</accession>
<proteinExistence type="predicted"/>
<keyword evidence="3" id="KW-1185">Reference proteome</keyword>
<reference evidence="3" key="1">
    <citation type="submission" date="2021-01" db="EMBL/GenBank/DDBJ databases">
        <title>Caligus Genome Assembly.</title>
        <authorList>
            <person name="Gallardo-Escarate C."/>
        </authorList>
    </citation>
    <scope>NUCLEOTIDE SEQUENCE [LARGE SCALE GENOMIC DNA]</scope>
</reference>
<evidence type="ECO:0000313" key="3">
    <source>
        <dbReference type="Proteomes" id="UP000595437"/>
    </source>
</evidence>
<organism evidence="2 3">
    <name type="scientific">Caligus rogercresseyi</name>
    <name type="common">Sea louse</name>
    <dbReference type="NCBI Taxonomy" id="217165"/>
    <lineage>
        <taxon>Eukaryota</taxon>
        <taxon>Metazoa</taxon>
        <taxon>Ecdysozoa</taxon>
        <taxon>Arthropoda</taxon>
        <taxon>Crustacea</taxon>
        <taxon>Multicrustacea</taxon>
        <taxon>Hexanauplia</taxon>
        <taxon>Copepoda</taxon>
        <taxon>Siphonostomatoida</taxon>
        <taxon>Caligidae</taxon>
        <taxon>Caligus</taxon>
    </lineage>
</organism>
<gene>
    <name evidence="2" type="ORF">FKW44_003861</name>
</gene>